<evidence type="ECO:0000313" key="3">
    <source>
        <dbReference type="EMBL" id="CAL8089890.1"/>
    </source>
</evidence>
<protein>
    <recommendedName>
        <fullName evidence="2">MACPF domain-containing protein</fullName>
    </recommendedName>
</protein>
<dbReference type="Proteomes" id="UP001642540">
    <property type="component" value="Unassembled WGS sequence"/>
</dbReference>
<feature type="region of interest" description="Disordered" evidence="1">
    <location>
        <begin position="90"/>
        <end position="109"/>
    </location>
</feature>
<proteinExistence type="predicted"/>
<feature type="domain" description="MACPF" evidence="2">
    <location>
        <begin position="705"/>
        <end position="1041"/>
    </location>
</feature>
<organism evidence="3 4">
    <name type="scientific">Orchesella dallaii</name>
    <dbReference type="NCBI Taxonomy" id="48710"/>
    <lineage>
        <taxon>Eukaryota</taxon>
        <taxon>Metazoa</taxon>
        <taxon>Ecdysozoa</taxon>
        <taxon>Arthropoda</taxon>
        <taxon>Hexapoda</taxon>
        <taxon>Collembola</taxon>
        <taxon>Entomobryomorpha</taxon>
        <taxon>Entomobryoidea</taxon>
        <taxon>Orchesellidae</taxon>
        <taxon>Orchesellinae</taxon>
        <taxon>Orchesella</taxon>
    </lineage>
</organism>
<evidence type="ECO:0000259" key="2">
    <source>
        <dbReference type="PROSITE" id="PS51412"/>
    </source>
</evidence>
<feature type="region of interest" description="Disordered" evidence="1">
    <location>
        <begin position="529"/>
        <end position="551"/>
    </location>
</feature>
<name>A0ABP1Q9M4_9HEXA</name>
<dbReference type="InterPro" id="IPR027417">
    <property type="entry name" value="P-loop_NTPase"/>
</dbReference>
<dbReference type="EMBL" id="CAXLJM020000024">
    <property type="protein sequence ID" value="CAL8089890.1"/>
    <property type="molecule type" value="Genomic_DNA"/>
</dbReference>
<gene>
    <name evidence="3" type="ORF">ODALV1_LOCUS7495</name>
</gene>
<dbReference type="Gene3D" id="3.40.50.300">
    <property type="entry name" value="P-loop containing nucleotide triphosphate hydrolases"/>
    <property type="match status" value="1"/>
</dbReference>
<evidence type="ECO:0000313" key="4">
    <source>
        <dbReference type="Proteomes" id="UP001642540"/>
    </source>
</evidence>
<accession>A0ABP1Q9M4</accession>
<dbReference type="Pfam" id="PF01823">
    <property type="entry name" value="MACPF"/>
    <property type="match status" value="1"/>
</dbReference>
<dbReference type="SUPFAM" id="SSF52540">
    <property type="entry name" value="P-loop containing nucleoside triphosphate hydrolases"/>
    <property type="match status" value="1"/>
</dbReference>
<dbReference type="PROSITE" id="PS51412">
    <property type="entry name" value="MACPF_2"/>
    <property type="match status" value="1"/>
</dbReference>
<keyword evidence="4" id="KW-1185">Reference proteome</keyword>
<reference evidence="3 4" key="1">
    <citation type="submission" date="2024-08" db="EMBL/GenBank/DDBJ databases">
        <authorList>
            <person name="Cucini C."/>
            <person name="Frati F."/>
        </authorList>
    </citation>
    <scope>NUCLEOTIDE SEQUENCE [LARGE SCALE GENOMIC DNA]</scope>
</reference>
<dbReference type="InterPro" id="IPR020864">
    <property type="entry name" value="MACPF"/>
</dbReference>
<evidence type="ECO:0000256" key="1">
    <source>
        <dbReference type="SAM" id="MobiDB-lite"/>
    </source>
</evidence>
<feature type="compositionally biased region" description="Low complexity" evidence="1">
    <location>
        <begin position="185"/>
        <end position="196"/>
    </location>
</feature>
<sequence length="1046" mass="117195">MEDPNKYEYKAGVRDKVKKFESRLASTDKSEEEDKPIVNVTANSSDSNINKLRKSYETSSEVAVSDFQVTSLKSKKVANTNKDEIIKKSNTTITASNPKPKELPPHAPTVTHLSKQVKPQPRINQIASGTAASKTVLESNSNPTIKKREQQIILTKVPTPAPRKFVQRLSLQNIAETELSDTDMTNSTSPSVSTTRRSSEDDGIADMATESDPFDDSNMPLPKVKDNAFLLKDKQGYSNKNESSEEPLLVLPPVSPRRASMIPQSSIEVQNEALKRTRTDSTNSAENYVFRHISSDYDASRRESQAEIKIDVLQSNKGGMQTGSPVRSPVVVRSKTLSNSAASILILGLPRAGKSALIDSLVQQNVTGSGLPSSPPEIVEYTAKIKILDSSNLFNLKIIDTPGFSNDPTITFDARCMSSLISYLDSSNGLRGKPPTIVLVVLRFDDKRLMTPEDEHPDIVNFLKLINNFQQNMNDGKYANFVFVLTHFLSGSSSDQERRKPQSKIVELINLIQKYTSLPPPIMVVCGENERSTSSTINAESKHETEENNNSASAMAVTLPNGETYPYNLIEKIKILLTKKGRDSVGETVLRTAFGIEYPYSIKDCKITQRIPLISASHQSVQQMQKTILHAYMDIERTEIFTLLEIGWENVQKDIRKKFPDSLYTVQQIFQTKKVKKFEDIPEAPVDVLRLVRQMPSNLAVKDLLIDTLQLKVPSCPQALFIGQGFDLCKDTTTGVSPFVFNSGLKTTPVGLVPNEFECKIRDDREICFKFFYSVEDYILERLKDLNLRYSISPNSLPALTSSSTSQQHWGYNIIKKNQEPTNTTVATAAIEYRVFQITLPQNSEVQFKPQFWDAVTEMPDMDIKDPSCVSAWKDFFGYWGTHVTKSAFGGGSVEVTFRGPSVLNKVFGSLKKEFILPSDEYETTRVFQWITGDGLDFVAYGKDLKNDFLHGYDVQAHFRGGDIRFQQVDLTKVDSKEMVANIREDWKESLVLNPVMLETSLVLVPISHYIREQSEDIATKVDVALHYFYSDFMVSQGKPSSCTLL</sequence>
<comment type="caution">
    <text evidence="3">The sequence shown here is derived from an EMBL/GenBank/DDBJ whole genome shotgun (WGS) entry which is preliminary data.</text>
</comment>
<feature type="region of interest" description="Disordered" evidence="1">
    <location>
        <begin position="177"/>
        <end position="221"/>
    </location>
</feature>